<organism evidence="1 2">
    <name type="scientific">Podospora appendiculata</name>
    <dbReference type="NCBI Taxonomy" id="314037"/>
    <lineage>
        <taxon>Eukaryota</taxon>
        <taxon>Fungi</taxon>
        <taxon>Dikarya</taxon>
        <taxon>Ascomycota</taxon>
        <taxon>Pezizomycotina</taxon>
        <taxon>Sordariomycetes</taxon>
        <taxon>Sordariomycetidae</taxon>
        <taxon>Sordariales</taxon>
        <taxon>Podosporaceae</taxon>
        <taxon>Podospora</taxon>
    </lineage>
</organism>
<evidence type="ECO:0000313" key="2">
    <source>
        <dbReference type="Proteomes" id="UP001270362"/>
    </source>
</evidence>
<name>A0AAE0X579_9PEZI</name>
<dbReference type="Proteomes" id="UP001270362">
    <property type="component" value="Unassembled WGS sequence"/>
</dbReference>
<keyword evidence="2" id="KW-1185">Reference proteome</keyword>
<protein>
    <submittedName>
        <fullName evidence="1">Uncharacterized protein</fullName>
    </submittedName>
</protein>
<sequence length="103" mass="11611">MKFVFVPFAVSPPKPFFLLLFLLLFFTSTFCAFSISPFSLFCSSLFYCSRFLLLPPSISVVKSLLAATFTRFAYGSQSSREGASAHMLEKGINQVPFFFFLSE</sequence>
<dbReference type="EMBL" id="JAULSO010000003">
    <property type="protein sequence ID" value="KAK3685431.1"/>
    <property type="molecule type" value="Genomic_DNA"/>
</dbReference>
<accession>A0AAE0X579</accession>
<evidence type="ECO:0000313" key="1">
    <source>
        <dbReference type="EMBL" id="KAK3685431.1"/>
    </source>
</evidence>
<gene>
    <name evidence="1" type="ORF">B0T22DRAFT_217477</name>
</gene>
<reference evidence="1" key="2">
    <citation type="submission" date="2023-06" db="EMBL/GenBank/DDBJ databases">
        <authorList>
            <consortium name="Lawrence Berkeley National Laboratory"/>
            <person name="Haridas S."/>
            <person name="Hensen N."/>
            <person name="Bonometti L."/>
            <person name="Westerberg I."/>
            <person name="Brannstrom I.O."/>
            <person name="Guillou S."/>
            <person name="Cros-Aarteil S."/>
            <person name="Calhoun S."/>
            <person name="Kuo A."/>
            <person name="Mondo S."/>
            <person name="Pangilinan J."/>
            <person name="Riley R."/>
            <person name="Labutti K."/>
            <person name="Andreopoulos B."/>
            <person name="Lipzen A."/>
            <person name="Chen C."/>
            <person name="Yanf M."/>
            <person name="Daum C."/>
            <person name="Ng V."/>
            <person name="Clum A."/>
            <person name="Steindorff A."/>
            <person name="Ohm R."/>
            <person name="Martin F."/>
            <person name="Silar P."/>
            <person name="Natvig D."/>
            <person name="Lalanne C."/>
            <person name="Gautier V."/>
            <person name="Ament-Velasquez S.L."/>
            <person name="Kruys A."/>
            <person name="Hutchinson M.I."/>
            <person name="Powell A.J."/>
            <person name="Barry K."/>
            <person name="Miller A.N."/>
            <person name="Grigoriev I.V."/>
            <person name="Debuchy R."/>
            <person name="Gladieux P."/>
            <person name="Thoren M.H."/>
            <person name="Johannesson H."/>
        </authorList>
    </citation>
    <scope>NUCLEOTIDE SEQUENCE</scope>
    <source>
        <strain evidence="1">CBS 314.62</strain>
    </source>
</reference>
<dbReference type="AlphaFoldDB" id="A0AAE0X579"/>
<reference evidence="1" key="1">
    <citation type="journal article" date="2023" name="Mol. Phylogenet. Evol.">
        <title>Genome-scale phylogeny and comparative genomics of the fungal order Sordariales.</title>
        <authorList>
            <person name="Hensen N."/>
            <person name="Bonometti L."/>
            <person name="Westerberg I."/>
            <person name="Brannstrom I.O."/>
            <person name="Guillou S."/>
            <person name="Cros-Aarteil S."/>
            <person name="Calhoun S."/>
            <person name="Haridas S."/>
            <person name="Kuo A."/>
            <person name="Mondo S."/>
            <person name="Pangilinan J."/>
            <person name="Riley R."/>
            <person name="LaButti K."/>
            <person name="Andreopoulos B."/>
            <person name="Lipzen A."/>
            <person name="Chen C."/>
            <person name="Yan M."/>
            <person name="Daum C."/>
            <person name="Ng V."/>
            <person name="Clum A."/>
            <person name="Steindorff A."/>
            <person name="Ohm R.A."/>
            <person name="Martin F."/>
            <person name="Silar P."/>
            <person name="Natvig D.O."/>
            <person name="Lalanne C."/>
            <person name="Gautier V."/>
            <person name="Ament-Velasquez S.L."/>
            <person name="Kruys A."/>
            <person name="Hutchinson M.I."/>
            <person name="Powell A.J."/>
            <person name="Barry K."/>
            <person name="Miller A.N."/>
            <person name="Grigoriev I.V."/>
            <person name="Debuchy R."/>
            <person name="Gladieux P."/>
            <person name="Hiltunen Thoren M."/>
            <person name="Johannesson H."/>
        </authorList>
    </citation>
    <scope>NUCLEOTIDE SEQUENCE</scope>
    <source>
        <strain evidence="1">CBS 314.62</strain>
    </source>
</reference>
<comment type="caution">
    <text evidence="1">The sequence shown here is derived from an EMBL/GenBank/DDBJ whole genome shotgun (WGS) entry which is preliminary data.</text>
</comment>
<proteinExistence type="predicted"/>